<feature type="domain" description="Type I restriction modification DNA specificity" evidence="4">
    <location>
        <begin position="21"/>
        <end position="121"/>
    </location>
</feature>
<dbReference type="GO" id="GO:0003677">
    <property type="term" value="F:DNA binding"/>
    <property type="evidence" value="ECO:0007669"/>
    <property type="project" value="UniProtKB-KW"/>
</dbReference>
<dbReference type="GO" id="GO:0009307">
    <property type="term" value="P:DNA restriction-modification system"/>
    <property type="evidence" value="ECO:0007669"/>
    <property type="project" value="UniProtKB-KW"/>
</dbReference>
<dbReference type="Gene3D" id="3.90.220.20">
    <property type="entry name" value="DNA methylase specificity domains"/>
    <property type="match status" value="1"/>
</dbReference>
<evidence type="ECO:0000256" key="2">
    <source>
        <dbReference type="ARBA" id="ARBA00022747"/>
    </source>
</evidence>
<evidence type="ECO:0000256" key="1">
    <source>
        <dbReference type="ARBA" id="ARBA00010923"/>
    </source>
</evidence>
<dbReference type="Pfam" id="PF01420">
    <property type="entry name" value="Methylase_S"/>
    <property type="match status" value="1"/>
</dbReference>
<dbReference type="AlphaFoldDB" id="A0A645ETX3"/>
<name>A0A645ETX3_9ZZZZ</name>
<proteinExistence type="inferred from homology"/>
<dbReference type="EMBL" id="VSSQ01050802">
    <property type="protein sequence ID" value="MPN04876.1"/>
    <property type="molecule type" value="Genomic_DNA"/>
</dbReference>
<evidence type="ECO:0000256" key="3">
    <source>
        <dbReference type="ARBA" id="ARBA00023125"/>
    </source>
</evidence>
<accession>A0A645ETX3</accession>
<dbReference type="InterPro" id="IPR000055">
    <property type="entry name" value="Restrct_endonuc_typeI_TRD"/>
</dbReference>
<comment type="caution">
    <text evidence="5">The sequence shown here is derived from an EMBL/GenBank/DDBJ whole genome shotgun (WGS) entry which is preliminary data.</text>
</comment>
<organism evidence="5">
    <name type="scientific">bioreactor metagenome</name>
    <dbReference type="NCBI Taxonomy" id="1076179"/>
    <lineage>
        <taxon>unclassified sequences</taxon>
        <taxon>metagenomes</taxon>
        <taxon>ecological metagenomes</taxon>
    </lineage>
</organism>
<evidence type="ECO:0000259" key="4">
    <source>
        <dbReference type="Pfam" id="PF01420"/>
    </source>
</evidence>
<evidence type="ECO:0000313" key="5">
    <source>
        <dbReference type="EMBL" id="MPN04876.1"/>
    </source>
</evidence>
<keyword evidence="3" id="KW-0238">DNA-binding</keyword>
<dbReference type="InterPro" id="IPR052021">
    <property type="entry name" value="Type-I_RS_S_subunit"/>
</dbReference>
<dbReference type="PANTHER" id="PTHR30408:SF12">
    <property type="entry name" value="TYPE I RESTRICTION ENZYME MJAVIII SPECIFICITY SUBUNIT"/>
    <property type="match status" value="1"/>
</dbReference>
<sequence>MNSQYVETGDVIVVVRNGSRNLIGKHACVKKKMDNTVIGAFMTGIRSSTPSFTNALLDSDQFNIGINKNLGATINQITTGEFRKMKFYFPSHEEQKKIGVFFEKIDNTITLHQEQLNKLQQIKKSMLQKMFV</sequence>
<gene>
    <name evidence="5" type="ORF">SDC9_152124</name>
</gene>
<dbReference type="InterPro" id="IPR044946">
    <property type="entry name" value="Restrct_endonuc_typeI_TRD_sf"/>
</dbReference>
<comment type="similarity">
    <text evidence="1">Belongs to the type-I restriction system S methylase family.</text>
</comment>
<protein>
    <recommendedName>
        <fullName evidence="4">Type I restriction modification DNA specificity domain-containing protein</fullName>
    </recommendedName>
</protein>
<reference evidence="5" key="1">
    <citation type="submission" date="2019-08" db="EMBL/GenBank/DDBJ databases">
        <authorList>
            <person name="Kucharzyk K."/>
            <person name="Murdoch R.W."/>
            <person name="Higgins S."/>
            <person name="Loffler F."/>
        </authorList>
    </citation>
    <scope>NUCLEOTIDE SEQUENCE</scope>
</reference>
<keyword evidence="2" id="KW-0680">Restriction system</keyword>
<dbReference type="SUPFAM" id="SSF116734">
    <property type="entry name" value="DNA methylase specificity domain"/>
    <property type="match status" value="1"/>
</dbReference>
<dbReference type="PANTHER" id="PTHR30408">
    <property type="entry name" value="TYPE-1 RESTRICTION ENZYME ECOKI SPECIFICITY PROTEIN"/>
    <property type="match status" value="1"/>
</dbReference>